<protein>
    <submittedName>
        <fullName evidence="1">DUF2200 family protein</fullName>
    </submittedName>
</protein>
<dbReference type="InterPro" id="IPR014580">
    <property type="entry name" value="UCP033199"/>
</dbReference>
<dbReference type="InterPro" id="IPR023204">
    <property type="entry name" value="SP1917_dom_sf"/>
</dbReference>
<keyword evidence="2" id="KW-1185">Reference proteome</keyword>
<dbReference type="Gene3D" id="1.10.8.290">
    <property type="entry name" value="uncharacterized protein sp1917 domain"/>
    <property type="match status" value="1"/>
</dbReference>
<evidence type="ECO:0000313" key="2">
    <source>
        <dbReference type="Proteomes" id="UP001597199"/>
    </source>
</evidence>
<dbReference type="Pfam" id="PF09966">
    <property type="entry name" value="DUF2200"/>
    <property type="match status" value="1"/>
</dbReference>
<comment type="caution">
    <text evidence="1">The sequence shown here is derived from an EMBL/GenBank/DDBJ whole genome shotgun (WGS) entry which is preliminary data.</text>
</comment>
<dbReference type="Proteomes" id="UP001597199">
    <property type="component" value="Unassembled WGS sequence"/>
</dbReference>
<reference evidence="2" key="1">
    <citation type="journal article" date="2019" name="Int. J. Syst. Evol. Microbiol.">
        <title>The Global Catalogue of Microorganisms (GCM) 10K type strain sequencing project: providing services to taxonomists for standard genome sequencing and annotation.</title>
        <authorList>
            <consortium name="The Broad Institute Genomics Platform"/>
            <consortium name="The Broad Institute Genome Sequencing Center for Infectious Disease"/>
            <person name="Wu L."/>
            <person name="Ma J."/>
        </authorList>
    </citation>
    <scope>NUCLEOTIDE SEQUENCE [LARGE SCALE GENOMIC DNA]</scope>
    <source>
        <strain evidence="2">CCM 9110</strain>
    </source>
</reference>
<evidence type="ECO:0000313" key="1">
    <source>
        <dbReference type="EMBL" id="MFD1399603.1"/>
    </source>
</evidence>
<proteinExistence type="predicted"/>
<name>A0ABW4BHN6_9LACO</name>
<dbReference type="RefSeq" id="WP_204119380.1">
    <property type="nucleotide sequence ID" value="NZ_BOLV01000014.1"/>
</dbReference>
<sequence length="113" mass="12597">MPKTIQEMPFNQIYPLYVNKVTRKGRTQAELDAVLTWLTGYPAEQLATSTLPLSAFFAQATMANTANQITGVICGVRVETIEDPLLQKIRQMDKVVDELAKGKSVAKIERKTL</sequence>
<accession>A0ABW4BHN6</accession>
<gene>
    <name evidence="1" type="ORF">ACFQ41_09825</name>
</gene>
<organism evidence="1 2">
    <name type="scientific">Lacticaseibacillus suilingensis</name>
    <dbReference type="NCBI Taxonomy" id="2799577"/>
    <lineage>
        <taxon>Bacteria</taxon>
        <taxon>Bacillati</taxon>
        <taxon>Bacillota</taxon>
        <taxon>Bacilli</taxon>
        <taxon>Lactobacillales</taxon>
        <taxon>Lactobacillaceae</taxon>
        <taxon>Lacticaseibacillus</taxon>
    </lineage>
</organism>
<dbReference type="EMBL" id="JBHTOA010000035">
    <property type="protein sequence ID" value="MFD1399603.1"/>
    <property type="molecule type" value="Genomic_DNA"/>
</dbReference>